<dbReference type="InParanoid" id="A0A7J7BZJ4"/>
<organism evidence="1 2">
    <name type="scientific">Tripterygium wilfordii</name>
    <name type="common">Thunder God vine</name>
    <dbReference type="NCBI Taxonomy" id="458696"/>
    <lineage>
        <taxon>Eukaryota</taxon>
        <taxon>Viridiplantae</taxon>
        <taxon>Streptophyta</taxon>
        <taxon>Embryophyta</taxon>
        <taxon>Tracheophyta</taxon>
        <taxon>Spermatophyta</taxon>
        <taxon>Magnoliopsida</taxon>
        <taxon>eudicotyledons</taxon>
        <taxon>Gunneridae</taxon>
        <taxon>Pentapetalae</taxon>
        <taxon>rosids</taxon>
        <taxon>fabids</taxon>
        <taxon>Celastrales</taxon>
        <taxon>Celastraceae</taxon>
        <taxon>Tripterygium</taxon>
    </lineage>
</organism>
<comment type="caution">
    <text evidence="1">The sequence shown here is derived from an EMBL/GenBank/DDBJ whole genome shotgun (WGS) entry which is preliminary data.</text>
</comment>
<reference evidence="1 2" key="1">
    <citation type="journal article" date="2020" name="Nat. Commun.">
        <title>Genome of Tripterygium wilfordii and identification of cytochrome P450 involved in triptolide biosynthesis.</title>
        <authorList>
            <person name="Tu L."/>
            <person name="Su P."/>
            <person name="Zhang Z."/>
            <person name="Gao L."/>
            <person name="Wang J."/>
            <person name="Hu T."/>
            <person name="Zhou J."/>
            <person name="Zhang Y."/>
            <person name="Zhao Y."/>
            <person name="Liu Y."/>
            <person name="Song Y."/>
            <person name="Tong Y."/>
            <person name="Lu Y."/>
            <person name="Yang J."/>
            <person name="Xu C."/>
            <person name="Jia M."/>
            <person name="Peters R.J."/>
            <person name="Huang L."/>
            <person name="Gao W."/>
        </authorList>
    </citation>
    <scope>NUCLEOTIDE SEQUENCE [LARGE SCALE GENOMIC DNA]</scope>
    <source>
        <strain evidence="2">cv. XIE 37</strain>
        <tissue evidence="1">Leaf</tissue>
    </source>
</reference>
<dbReference type="Proteomes" id="UP000593562">
    <property type="component" value="Unassembled WGS sequence"/>
</dbReference>
<name>A0A7J7BZJ4_TRIWF</name>
<sequence>MKNNQGHVAPTIVFKDFEILVSRPLIAKPTPELTPAASLNRLRGSGSALFASRLPLRRSGSAPFASMVAKIWVCPTEDLGEKERASCR</sequence>
<keyword evidence="2" id="KW-1185">Reference proteome</keyword>
<accession>A0A7J7BZJ4</accession>
<evidence type="ECO:0000313" key="1">
    <source>
        <dbReference type="EMBL" id="KAF5727272.1"/>
    </source>
</evidence>
<protein>
    <submittedName>
        <fullName evidence="1">Uncharacterized protein</fullName>
    </submittedName>
</protein>
<evidence type="ECO:0000313" key="2">
    <source>
        <dbReference type="Proteomes" id="UP000593562"/>
    </source>
</evidence>
<dbReference type="EMBL" id="JAAARO010000022">
    <property type="protein sequence ID" value="KAF5727272.1"/>
    <property type="molecule type" value="Genomic_DNA"/>
</dbReference>
<dbReference type="AlphaFoldDB" id="A0A7J7BZJ4"/>
<proteinExistence type="predicted"/>
<gene>
    <name evidence="1" type="ORF">HS088_TW22G00962</name>
</gene>